<dbReference type="NCBIfam" id="TIGR01730">
    <property type="entry name" value="RND_mfp"/>
    <property type="match status" value="1"/>
</dbReference>
<feature type="coiled-coil region" evidence="2">
    <location>
        <begin position="106"/>
        <end position="140"/>
    </location>
</feature>
<keyword evidence="2" id="KW-0175">Coiled coil</keyword>
<dbReference type="PANTHER" id="PTHR30469">
    <property type="entry name" value="MULTIDRUG RESISTANCE PROTEIN MDTA"/>
    <property type="match status" value="1"/>
</dbReference>
<proteinExistence type="inferred from homology"/>
<evidence type="ECO:0000256" key="2">
    <source>
        <dbReference type="SAM" id="Coils"/>
    </source>
</evidence>
<organism evidence="5 6">
    <name type="scientific">Moritella viscosa</name>
    <dbReference type="NCBI Taxonomy" id="80854"/>
    <lineage>
        <taxon>Bacteria</taxon>
        <taxon>Pseudomonadati</taxon>
        <taxon>Pseudomonadota</taxon>
        <taxon>Gammaproteobacteria</taxon>
        <taxon>Alteromonadales</taxon>
        <taxon>Moritellaceae</taxon>
        <taxon>Moritella</taxon>
    </lineage>
</organism>
<dbReference type="Gene3D" id="2.40.50.100">
    <property type="match status" value="1"/>
</dbReference>
<dbReference type="InterPro" id="IPR006143">
    <property type="entry name" value="RND_pump_MFP"/>
</dbReference>
<dbReference type="Gene3D" id="2.40.30.170">
    <property type="match status" value="1"/>
</dbReference>
<sequence length="400" mass="44193">MIRKNNVSLLHIKTAQWLSIVLTMITLQACSEVVADETQVASQYLQASSEQLTQQDSYQVENKFVGKVIAKQDANLGFEFAGIIKTLHVIEGQQVVKGQLLAELNTQLLLIEREQLEAQLQQAEAEFDLIEANLSRLSSLSKRGFTSEQNMDELSSQKRIITANINSTLSALEASQYRIDKSKLLAPFDGIVSSRQIAQGEVIAAGTTALRLLQTGDSEVTVGVPASFIKQLQGKEHQLEIAGVSYPATLLSMGNEVDTVTRTISLRFALANNSPVYNGQLAYLALSQEYQQPGYWVPLSAITDGVRGMWNIYTLEENLGLRDLETNKVRSSALFQLKSTTVTVLHATETTAYVQGDLKDNQAYVNTGIHRFMPGQMVTLSHQQAFVNMPTKDVISEHKI</sequence>
<dbReference type="GeneID" id="61293812"/>
<dbReference type="RefSeq" id="WP_075470830.1">
    <property type="nucleotide sequence ID" value="NZ_CAWQZC010000090.1"/>
</dbReference>
<dbReference type="InterPro" id="IPR058624">
    <property type="entry name" value="MdtA-like_HH"/>
</dbReference>
<dbReference type="Pfam" id="PF25917">
    <property type="entry name" value="BSH_RND"/>
    <property type="match status" value="1"/>
</dbReference>
<comment type="caution">
    <text evidence="5">The sequence shown here is derived from an EMBL/GenBank/DDBJ whole genome shotgun (WGS) entry which is preliminary data.</text>
</comment>
<dbReference type="PROSITE" id="PS51257">
    <property type="entry name" value="PROKAR_LIPOPROTEIN"/>
    <property type="match status" value="1"/>
</dbReference>
<protein>
    <submittedName>
        <fullName evidence="5">Uncharacterized protein</fullName>
    </submittedName>
</protein>
<name>A0ABY1H9W0_9GAMM</name>
<dbReference type="PANTHER" id="PTHR30469:SF11">
    <property type="entry name" value="BLL4320 PROTEIN"/>
    <property type="match status" value="1"/>
</dbReference>
<dbReference type="SUPFAM" id="SSF111369">
    <property type="entry name" value="HlyD-like secretion proteins"/>
    <property type="match status" value="1"/>
</dbReference>
<gene>
    <name evidence="5" type="ORF">MT2528_0079</name>
</gene>
<keyword evidence="6" id="KW-1185">Reference proteome</keyword>
<evidence type="ECO:0000259" key="4">
    <source>
        <dbReference type="Pfam" id="PF25917"/>
    </source>
</evidence>
<evidence type="ECO:0000313" key="5">
    <source>
        <dbReference type="EMBL" id="SGY81614.1"/>
    </source>
</evidence>
<comment type="similarity">
    <text evidence="1">Belongs to the membrane fusion protein (MFP) (TC 8.A.1) family.</text>
</comment>
<evidence type="ECO:0000313" key="6">
    <source>
        <dbReference type="Proteomes" id="UP000182660"/>
    </source>
</evidence>
<dbReference type="EMBL" id="FPLJ01000004">
    <property type="protein sequence ID" value="SGY81614.1"/>
    <property type="molecule type" value="Genomic_DNA"/>
</dbReference>
<dbReference type="Gene3D" id="1.10.287.470">
    <property type="entry name" value="Helix hairpin bin"/>
    <property type="match status" value="1"/>
</dbReference>
<reference evidence="5 6" key="1">
    <citation type="submission" date="2016-11" db="EMBL/GenBank/DDBJ databases">
        <authorList>
            <person name="Klemetsen T."/>
        </authorList>
    </citation>
    <scope>NUCLEOTIDE SEQUENCE [LARGE SCALE GENOMIC DNA]</scope>
    <source>
        <strain evidence="5">MT 2528</strain>
    </source>
</reference>
<dbReference type="InterPro" id="IPR058625">
    <property type="entry name" value="MdtA-like_BSH"/>
</dbReference>
<feature type="domain" description="Multidrug resistance protein MdtA-like barrel-sandwich hybrid" evidence="4">
    <location>
        <begin position="81"/>
        <end position="210"/>
    </location>
</feature>
<dbReference type="Proteomes" id="UP000182660">
    <property type="component" value="Unassembled WGS sequence"/>
</dbReference>
<accession>A0ABY1H9W0</accession>
<evidence type="ECO:0000259" key="3">
    <source>
        <dbReference type="Pfam" id="PF25876"/>
    </source>
</evidence>
<evidence type="ECO:0000256" key="1">
    <source>
        <dbReference type="ARBA" id="ARBA00009477"/>
    </source>
</evidence>
<feature type="domain" description="Multidrug resistance protein MdtA-like alpha-helical hairpin" evidence="3">
    <location>
        <begin position="114"/>
        <end position="177"/>
    </location>
</feature>
<dbReference type="Pfam" id="PF25876">
    <property type="entry name" value="HH_MFP_RND"/>
    <property type="match status" value="1"/>
</dbReference>